<dbReference type="PANTHER" id="PTHR43434">
    <property type="entry name" value="PHOSPHOGLYCOLATE PHOSPHATASE"/>
    <property type="match status" value="1"/>
</dbReference>
<dbReference type="NCBIfam" id="TIGR01509">
    <property type="entry name" value="HAD-SF-IA-v3"/>
    <property type="match status" value="1"/>
</dbReference>
<dbReference type="GO" id="GO:0008967">
    <property type="term" value="F:phosphoglycolate phosphatase activity"/>
    <property type="evidence" value="ECO:0007669"/>
    <property type="project" value="TreeGrafter"/>
</dbReference>
<dbReference type="PANTHER" id="PTHR43434:SF26">
    <property type="entry name" value="PYROPHOSPHATASE PPAX"/>
    <property type="match status" value="1"/>
</dbReference>
<keyword evidence="1" id="KW-0378">Hydrolase</keyword>
<gene>
    <name evidence="1" type="ORF">JBW_04008</name>
</gene>
<reference evidence="2" key="2">
    <citation type="submission" date="2015-02" db="EMBL/GenBank/DDBJ databases">
        <title>Complete Genome Sequence of Pelosinus fermentans JBW45.</title>
        <authorList>
            <person name="De Leon K.B."/>
            <person name="Utturkar S.M."/>
            <person name="Camilleri L.B."/>
            <person name="Arkin A.P."/>
            <person name="Fields M.W."/>
            <person name="Brown S.D."/>
            <person name="Wall J.D."/>
        </authorList>
    </citation>
    <scope>NUCLEOTIDE SEQUENCE [LARGE SCALE GENOMIC DNA]</scope>
    <source>
        <strain evidence="2">JBW45</strain>
    </source>
</reference>
<dbReference type="InterPro" id="IPR050155">
    <property type="entry name" value="HAD-like_hydrolase_sf"/>
</dbReference>
<dbReference type="STRING" id="1192197.JBW_04008"/>
<protein>
    <submittedName>
        <fullName evidence="1">HAD-superfamily hydrolase, subfamily IA, variant 1</fullName>
    </submittedName>
</protein>
<dbReference type="InterPro" id="IPR036412">
    <property type="entry name" value="HAD-like_sf"/>
</dbReference>
<organism evidence="1 2">
    <name type="scientific">Pelosinus fermentans JBW45</name>
    <dbReference type="NCBI Taxonomy" id="1192197"/>
    <lineage>
        <taxon>Bacteria</taxon>
        <taxon>Bacillati</taxon>
        <taxon>Bacillota</taxon>
        <taxon>Negativicutes</taxon>
        <taxon>Selenomonadales</taxon>
        <taxon>Sporomusaceae</taxon>
        <taxon>Pelosinus</taxon>
    </lineage>
</organism>
<dbReference type="OrthoDB" id="9807630at2"/>
<dbReference type="GO" id="GO:0006281">
    <property type="term" value="P:DNA repair"/>
    <property type="evidence" value="ECO:0007669"/>
    <property type="project" value="TreeGrafter"/>
</dbReference>
<dbReference type="GO" id="GO:0005829">
    <property type="term" value="C:cytosol"/>
    <property type="evidence" value="ECO:0007669"/>
    <property type="project" value="TreeGrafter"/>
</dbReference>
<accession>I9NSQ3</accession>
<dbReference type="RefSeq" id="WP_007956300.1">
    <property type="nucleotide sequence ID" value="NZ_CP010978.1"/>
</dbReference>
<dbReference type="Pfam" id="PF13419">
    <property type="entry name" value="HAD_2"/>
    <property type="match status" value="1"/>
</dbReference>
<dbReference type="SFLD" id="SFLDG01129">
    <property type="entry name" value="C1.5:_HAD__Beta-PGM__Phosphata"/>
    <property type="match status" value="1"/>
</dbReference>
<evidence type="ECO:0000313" key="2">
    <source>
        <dbReference type="Proteomes" id="UP000005361"/>
    </source>
</evidence>
<dbReference type="Proteomes" id="UP000005361">
    <property type="component" value="Chromosome"/>
</dbReference>
<reference evidence="1 2" key="1">
    <citation type="journal article" date="2015" name="Genome Announc.">
        <title>Complete Genome Sequence of Pelosinus fermentans JBW45, a Member of a Remarkably Competitive Group of Negativicutes in the Firmicutes Phylum.</title>
        <authorList>
            <person name="De Leon K.B."/>
            <person name="Utturkar S.M."/>
            <person name="Camilleri L.B."/>
            <person name="Elias D.A."/>
            <person name="Arkin A.P."/>
            <person name="Fields M.W."/>
            <person name="Brown S.D."/>
            <person name="Wall J.D."/>
        </authorList>
    </citation>
    <scope>NUCLEOTIDE SEQUENCE [LARGE SCALE GENOMIC DNA]</scope>
    <source>
        <strain evidence="1 2">JBW45</strain>
    </source>
</reference>
<dbReference type="AlphaFoldDB" id="I9NSQ3"/>
<dbReference type="Gene3D" id="3.40.50.1000">
    <property type="entry name" value="HAD superfamily/HAD-like"/>
    <property type="match status" value="1"/>
</dbReference>
<dbReference type="SFLD" id="SFLDG01135">
    <property type="entry name" value="C1.5.6:_HAD__Beta-PGM__Phospha"/>
    <property type="match status" value="1"/>
</dbReference>
<dbReference type="EMBL" id="CP010978">
    <property type="protein sequence ID" value="AJQ29345.1"/>
    <property type="molecule type" value="Genomic_DNA"/>
</dbReference>
<dbReference type="InterPro" id="IPR023198">
    <property type="entry name" value="PGP-like_dom2"/>
</dbReference>
<dbReference type="HOGENOM" id="CLU_045011_19_3_9"/>
<sequence>MYKYLIFDIDGTIIDTEKAVIGSLQKLLKVETGMDYPADELSFVLGIPGSVALRQLNIADTDQACLKWNEYLKEFYNSIRVFPDLEEIIKYLHDLKIKTGIVTSKTKQELLDDFYPFGLHDYFDYIVCADDTTKHKPDPEPILKCLELAQASPAETIYIGDTSYDMQSAHHAGVDFALALWGTKDPNLNAKIKLSHPKELLDIVKTEIERVEGQLNDSYGQ</sequence>
<dbReference type="Gene3D" id="1.10.150.240">
    <property type="entry name" value="Putative phosphatase, domain 2"/>
    <property type="match status" value="1"/>
</dbReference>
<dbReference type="NCBIfam" id="TIGR01549">
    <property type="entry name" value="HAD-SF-IA-v1"/>
    <property type="match status" value="1"/>
</dbReference>
<proteinExistence type="predicted"/>
<dbReference type="SUPFAM" id="SSF56784">
    <property type="entry name" value="HAD-like"/>
    <property type="match status" value="1"/>
</dbReference>
<dbReference type="KEGG" id="pft:JBW_04008"/>
<dbReference type="InterPro" id="IPR041492">
    <property type="entry name" value="HAD_2"/>
</dbReference>
<evidence type="ECO:0000313" key="1">
    <source>
        <dbReference type="EMBL" id="AJQ29345.1"/>
    </source>
</evidence>
<dbReference type="SFLD" id="SFLDS00003">
    <property type="entry name" value="Haloacid_Dehalogenase"/>
    <property type="match status" value="1"/>
</dbReference>
<dbReference type="InterPro" id="IPR006439">
    <property type="entry name" value="HAD-SF_hydro_IA"/>
</dbReference>
<dbReference type="InterPro" id="IPR023214">
    <property type="entry name" value="HAD_sf"/>
</dbReference>
<name>I9NSQ3_9FIRM</name>